<dbReference type="AlphaFoldDB" id="A0A1L7WPW9"/>
<evidence type="ECO:0000256" key="3">
    <source>
        <dbReference type="ARBA" id="ARBA00022692"/>
    </source>
</evidence>
<dbReference type="GO" id="GO:0015267">
    <property type="term" value="F:channel activity"/>
    <property type="evidence" value="ECO:0007669"/>
    <property type="project" value="InterPro"/>
</dbReference>
<dbReference type="PANTHER" id="PTHR47002">
    <property type="entry name" value="AQUAPORIN-LIKE"/>
    <property type="match status" value="1"/>
</dbReference>
<evidence type="ECO:0000256" key="2">
    <source>
        <dbReference type="ARBA" id="ARBA00022448"/>
    </source>
</evidence>
<keyword evidence="2 6" id="KW-0813">Transport</keyword>
<proteinExistence type="inferred from homology"/>
<dbReference type="SUPFAM" id="SSF81338">
    <property type="entry name" value="Aquaporin-like"/>
    <property type="match status" value="1"/>
</dbReference>
<evidence type="ECO:0000313" key="10">
    <source>
        <dbReference type="Proteomes" id="UP000184330"/>
    </source>
</evidence>
<dbReference type="Pfam" id="PF00230">
    <property type="entry name" value="MIP"/>
    <property type="match status" value="1"/>
</dbReference>
<name>A0A1L7WPW9_9HELO</name>
<accession>A0A1L7WPW9</accession>
<feature type="transmembrane region" description="Helical" evidence="8">
    <location>
        <begin position="301"/>
        <end position="321"/>
    </location>
</feature>
<evidence type="ECO:0000256" key="7">
    <source>
        <dbReference type="SAM" id="MobiDB-lite"/>
    </source>
</evidence>
<keyword evidence="5 8" id="KW-0472">Membrane</keyword>
<dbReference type="InterPro" id="IPR000425">
    <property type="entry name" value="MIP"/>
</dbReference>
<feature type="transmembrane region" description="Helical" evidence="8">
    <location>
        <begin position="129"/>
        <end position="157"/>
    </location>
</feature>
<protein>
    <recommendedName>
        <fullName evidence="11">Aquaporin</fullName>
    </recommendedName>
</protein>
<comment type="similarity">
    <text evidence="6">Belongs to the MIP/aquaporin (TC 1.A.8) family.</text>
</comment>
<dbReference type="PANTHER" id="PTHR47002:SF2">
    <property type="entry name" value="AQUAPORIN AQPAE.A-LIKE"/>
    <property type="match status" value="1"/>
</dbReference>
<keyword evidence="10" id="KW-1185">Reference proteome</keyword>
<comment type="subcellular location">
    <subcellularLocation>
        <location evidence="1">Membrane</location>
        <topology evidence="1">Multi-pass membrane protein</topology>
    </subcellularLocation>
</comment>
<feature type="transmembrane region" description="Helical" evidence="8">
    <location>
        <begin position="220"/>
        <end position="242"/>
    </location>
</feature>
<sequence>MTSRIAMGRSQDVEKNNTNSPNSAYPSHLARTNSHPFIGRLGGNQGFVLDRNDPANASVLKATPDAAPYMTLREQLDLNAFKDLGLWKAALAEGMASMMLIYITIYIGISPSTIPLPPTPLLGPFDNAAFIGPVVGGITNWIILTLFTFSFGAVSGAHFNPTITIATFCVRLCSLPRMILYVSFQTAGGALAGLLARASYGTRDFKVGGCWLYSDVVPVSNAFVIEWMFCLIGILLAFGVGLDPRQKQTIGPSLGPFLVGMVLGVLAFGSAFARYGYGGAGINPARCFGAFVGSRFPGWHWIHWVAPVAASCLHAVLYFIVPPWQGQM</sequence>
<feature type="transmembrane region" description="Helical" evidence="8">
    <location>
        <begin position="254"/>
        <end position="273"/>
    </location>
</feature>
<evidence type="ECO:0008006" key="11">
    <source>
        <dbReference type="Google" id="ProtNLM"/>
    </source>
</evidence>
<dbReference type="Proteomes" id="UP000184330">
    <property type="component" value="Unassembled WGS sequence"/>
</dbReference>
<feature type="region of interest" description="Disordered" evidence="7">
    <location>
        <begin position="1"/>
        <end position="29"/>
    </location>
</feature>
<dbReference type="OrthoDB" id="3222at2759"/>
<dbReference type="STRING" id="576137.A0A1L7WPW9"/>
<evidence type="ECO:0000256" key="5">
    <source>
        <dbReference type="ARBA" id="ARBA00023136"/>
    </source>
</evidence>
<evidence type="ECO:0000256" key="1">
    <source>
        <dbReference type="ARBA" id="ARBA00004141"/>
    </source>
</evidence>
<dbReference type="InterPro" id="IPR023271">
    <property type="entry name" value="Aquaporin-like"/>
</dbReference>
<organism evidence="9 10">
    <name type="scientific">Phialocephala subalpina</name>
    <dbReference type="NCBI Taxonomy" id="576137"/>
    <lineage>
        <taxon>Eukaryota</taxon>
        <taxon>Fungi</taxon>
        <taxon>Dikarya</taxon>
        <taxon>Ascomycota</taxon>
        <taxon>Pezizomycotina</taxon>
        <taxon>Leotiomycetes</taxon>
        <taxon>Helotiales</taxon>
        <taxon>Mollisiaceae</taxon>
        <taxon>Phialocephala</taxon>
        <taxon>Phialocephala fortinii species complex</taxon>
    </lineage>
</organism>
<feature type="transmembrane region" description="Helical" evidence="8">
    <location>
        <begin position="178"/>
        <end position="200"/>
    </location>
</feature>
<dbReference type="PROSITE" id="PS00221">
    <property type="entry name" value="MIP"/>
    <property type="match status" value="1"/>
</dbReference>
<keyword evidence="4 8" id="KW-1133">Transmembrane helix</keyword>
<keyword evidence="3 6" id="KW-0812">Transmembrane</keyword>
<evidence type="ECO:0000256" key="6">
    <source>
        <dbReference type="RuleBase" id="RU000477"/>
    </source>
</evidence>
<reference evidence="9 10" key="1">
    <citation type="submission" date="2016-03" db="EMBL/GenBank/DDBJ databases">
        <authorList>
            <person name="Ploux O."/>
        </authorList>
    </citation>
    <scope>NUCLEOTIDE SEQUENCE [LARGE SCALE GENOMIC DNA]</scope>
    <source>
        <strain evidence="9 10">UAMH 11012</strain>
    </source>
</reference>
<dbReference type="GO" id="GO:0016020">
    <property type="term" value="C:membrane"/>
    <property type="evidence" value="ECO:0007669"/>
    <property type="project" value="UniProtKB-SubCell"/>
</dbReference>
<feature type="compositionally biased region" description="Polar residues" evidence="7">
    <location>
        <begin position="16"/>
        <end position="29"/>
    </location>
</feature>
<dbReference type="EMBL" id="FJOG01000005">
    <property type="protein sequence ID" value="CZR54808.1"/>
    <property type="molecule type" value="Genomic_DNA"/>
</dbReference>
<gene>
    <name evidence="9" type="ORF">PAC_04692</name>
</gene>
<dbReference type="InterPro" id="IPR022357">
    <property type="entry name" value="MIP_CS"/>
</dbReference>
<dbReference type="PRINTS" id="PR00783">
    <property type="entry name" value="MINTRINSICP"/>
</dbReference>
<evidence type="ECO:0000256" key="8">
    <source>
        <dbReference type="SAM" id="Phobius"/>
    </source>
</evidence>
<dbReference type="Gene3D" id="1.20.1080.10">
    <property type="entry name" value="Glycerol uptake facilitator protein"/>
    <property type="match status" value="1"/>
</dbReference>
<evidence type="ECO:0000313" key="9">
    <source>
        <dbReference type="EMBL" id="CZR54808.1"/>
    </source>
</evidence>
<evidence type="ECO:0000256" key="4">
    <source>
        <dbReference type="ARBA" id="ARBA00022989"/>
    </source>
</evidence>